<dbReference type="InParanoid" id="A0A1M6DSS9"/>
<keyword evidence="2" id="KW-1185">Reference proteome</keyword>
<name>A0A1M6DSS9_9BACT</name>
<protein>
    <recommendedName>
        <fullName evidence="3">Lipoprotein</fullName>
    </recommendedName>
</protein>
<dbReference type="AlphaFoldDB" id="A0A1M6DSS9"/>
<dbReference type="STRING" id="1123071.SAMN02745181_0822"/>
<evidence type="ECO:0000313" key="1">
    <source>
        <dbReference type="EMBL" id="SHI76189.1"/>
    </source>
</evidence>
<dbReference type="Proteomes" id="UP000184510">
    <property type="component" value="Unassembled WGS sequence"/>
</dbReference>
<gene>
    <name evidence="1" type="ORF">SAMN02745181_0822</name>
</gene>
<dbReference type="PROSITE" id="PS51257">
    <property type="entry name" value="PROKAR_LIPOPROTEIN"/>
    <property type="match status" value="1"/>
</dbReference>
<evidence type="ECO:0008006" key="3">
    <source>
        <dbReference type="Google" id="ProtNLM"/>
    </source>
</evidence>
<dbReference type="RefSeq" id="WP_143158201.1">
    <property type="nucleotide sequence ID" value="NZ_FQYR01000002.1"/>
</dbReference>
<accession>A0A1M6DSS9</accession>
<reference evidence="1 2" key="1">
    <citation type="submission" date="2016-11" db="EMBL/GenBank/DDBJ databases">
        <authorList>
            <person name="Jaros S."/>
            <person name="Januszkiewicz K."/>
            <person name="Wedrychowicz H."/>
        </authorList>
    </citation>
    <scope>NUCLEOTIDE SEQUENCE [LARGE SCALE GENOMIC DNA]</scope>
    <source>
        <strain evidence="1 2">DSM 18772</strain>
    </source>
</reference>
<dbReference type="EMBL" id="FQYR01000002">
    <property type="protein sequence ID" value="SHI76189.1"/>
    <property type="molecule type" value="Genomic_DNA"/>
</dbReference>
<proteinExistence type="predicted"/>
<dbReference type="OrthoDB" id="204357at2"/>
<evidence type="ECO:0000313" key="2">
    <source>
        <dbReference type="Proteomes" id="UP000184510"/>
    </source>
</evidence>
<sequence>MKRIILPAALLSLLVSCERKVIESVTPAGGKDSAEAIEAASKEYVLAKEGMEHLVGNSVDMIKKQHMYDVQMEFISQGISNSGEMEIATSKREWRQCLGPDKFRDTILVDKKRQSVGFGGKMVPGKEADPSPLLNVPVLYERVDGAWVAKLEDESKLTDEISGMLGKMGESIGEDLKIYGADPRRLGDEWEVDVKKVKLQDAKSGFVKLMFMGVEEFQGQECAVFSVHYKVDGQPDGENFTMSMEMKGTIKRSLKYYVDLESKLSGTVVLSGSPNKNLRVKGQGKVSIEETAKVVVPES</sequence>
<organism evidence="1 2">
    <name type="scientific">Rubritalea squalenifaciens DSM 18772</name>
    <dbReference type="NCBI Taxonomy" id="1123071"/>
    <lineage>
        <taxon>Bacteria</taxon>
        <taxon>Pseudomonadati</taxon>
        <taxon>Verrucomicrobiota</taxon>
        <taxon>Verrucomicrobiia</taxon>
        <taxon>Verrucomicrobiales</taxon>
        <taxon>Rubritaleaceae</taxon>
        <taxon>Rubritalea</taxon>
    </lineage>
</organism>